<evidence type="ECO:0000256" key="4">
    <source>
        <dbReference type="ARBA" id="ARBA00022989"/>
    </source>
</evidence>
<feature type="transmembrane region" description="Helical" evidence="6">
    <location>
        <begin position="357"/>
        <end position="377"/>
    </location>
</feature>
<dbReference type="InterPro" id="IPR036259">
    <property type="entry name" value="MFS_trans_sf"/>
</dbReference>
<keyword evidence="2" id="KW-0813">Transport</keyword>
<evidence type="ECO:0000256" key="2">
    <source>
        <dbReference type="ARBA" id="ARBA00022448"/>
    </source>
</evidence>
<dbReference type="CDD" id="cd17321">
    <property type="entry name" value="MFS_MMR_MDR_like"/>
    <property type="match status" value="1"/>
</dbReference>
<dbReference type="PANTHER" id="PTHR42718:SF9">
    <property type="entry name" value="MAJOR FACILITATOR SUPERFAMILY MULTIDRUG TRANSPORTER MFSC"/>
    <property type="match status" value="1"/>
</dbReference>
<dbReference type="InterPro" id="IPR011701">
    <property type="entry name" value="MFS"/>
</dbReference>
<feature type="transmembrane region" description="Helical" evidence="6">
    <location>
        <begin position="200"/>
        <end position="219"/>
    </location>
</feature>
<dbReference type="Pfam" id="PF07690">
    <property type="entry name" value="MFS_1"/>
    <property type="match status" value="1"/>
</dbReference>
<feature type="transmembrane region" description="Helical" evidence="6">
    <location>
        <begin position="140"/>
        <end position="163"/>
    </location>
</feature>
<reference evidence="8 9" key="1">
    <citation type="submission" date="2015-01" db="EMBL/GenBank/DDBJ databases">
        <title>Draft genome of the acidophilic iron oxidizer Ferrimicrobium acidiphilum strain T23.</title>
        <authorList>
            <person name="Poehlein A."/>
            <person name="Eisen S."/>
            <person name="Schloemann M."/>
            <person name="Johnson B.D."/>
            <person name="Daniel R."/>
            <person name="Muehling M."/>
        </authorList>
    </citation>
    <scope>NUCLEOTIDE SEQUENCE [LARGE SCALE GENOMIC DNA]</scope>
    <source>
        <strain evidence="8 9">T23</strain>
    </source>
</reference>
<evidence type="ECO:0000256" key="6">
    <source>
        <dbReference type="SAM" id="Phobius"/>
    </source>
</evidence>
<evidence type="ECO:0000256" key="5">
    <source>
        <dbReference type="ARBA" id="ARBA00023136"/>
    </source>
</evidence>
<dbReference type="Gene3D" id="1.20.1250.20">
    <property type="entry name" value="MFS general substrate transporter like domains"/>
    <property type="match status" value="1"/>
</dbReference>
<evidence type="ECO:0000259" key="7">
    <source>
        <dbReference type="PROSITE" id="PS50850"/>
    </source>
</evidence>
<feature type="transmembrane region" description="Helical" evidence="6">
    <location>
        <begin position="43"/>
        <end position="67"/>
    </location>
</feature>
<dbReference type="InterPro" id="IPR020846">
    <property type="entry name" value="MFS_dom"/>
</dbReference>
<proteinExistence type="predicted"/>
<name>A0A0D8FS87_9ACTN</name>
<feature type="transmembrane region" description="Helical" evidence="6">
    <location>
        <begin position="330"/>
        <end position="351"/>
    </location>
</feature>
<dbReference type="GeneID" id="78373204"/>
<feature type="transmembrane region" description="Helical" evidence="6">
    <location>
        <begin position="298"/>
        <end position="318"/>
    </location>
</feature>
<feature type="transmembrane region" description="Helical" evidence="6">
    <location>
        <begin position="398"/>
        <end position="421"/>
    </location>
</feature>
<dbReference type="PANTHER" id="PTHR42718">
    <property type="entry name" value="MAJOR FACILITATOR SUPERFAMILY MULTIDRUG TRANSPORTER MFSC"/>
    <property type="match status" value="1"/>
</dbReference>
<evidence type="ECO:0000256" key="3">
    <source>
        <dbReference type="ARBA" id="ARBA00022692"/>
    </source>
</evidence>
<dbReference type="Proteomes" id="UP000032336">
    <property type="component" value="Unassembled WGS sequence"/>
</dbReference>
<keyword evidence="9" id="KW-1185">Reference proteome</keyword>
<comment type="caution">
    <text evidence="8">The sequence shown here is derived from an EMBL/GenBank/DDBJ whole genome shotgun (WGS) entry which is preliminary data.</text>
</comment>
<feature type="domain" description="Major facilitator superfamily (MFS) profile" evidence="7">
    <location>
        <begin position="15"/>
        <end position="474"/>
    </location>
</feature>
<evidence type="ECO:0000313" key="8">
    <source>
        <dbReference type="EMBL" id="KJE76148.1"/>
    </source>
</evidence>
<evidence type="ECO:0000256" key="1">
    <source>
        <dbReference type="ARBA" id="ARBA00004651"/>
    </source>
</evidence>
<dbReference type="Gene3D" id="1.20.1720.10">
    <property type="entry name" value="Multidrug resistance protein D"/>
    <property type="match status" value="1"/>
</dbReference>
<evidence type="ECO:0000313" key="9">
    <source>
        <dbReference type="Proteomes" id="UP000032336"/>
    </source>
</evidence>
<gene>
    <name evidence="8" type="primary">qacA1</name>
    <name evidence="8" type="ORF">FEAC_21310</name>
</gene>
<dbReference type="PROSITE" id="PS50850">
    <property type="entry name" value="MFS"/>
    <property type="match status" value="1"/>
</dbReference>
<feature type="transmembrane region" description="Helical" evidence="6">
    <location>
        <begin position="451"/>
        <end position="470"/>
    </location>
</feature>
<keyword evidence="5 6" id="KW-0472">Membrane</keyword>
<keyword evidence="3 6" id="KW-0812">Transmembrane</keyword>
<dbReference type="GO" id="GO:0005886">
    <property type="term" value="C:plasma membrane"/>
    <property type="evidence" value="ECO:0007669"/>
    <property type="project" value="UniProtKB-SubCell"/>
</dbReference>
<dbReference type="EMBL" id="JXUW01000021">
    <property type="protein sequence ID" value="KJE76148.1"/>
    <property type="molecule type" value="Genomic_DNA"/>
</dbReference>
<dbReference type="SUPFAM" id="SSF103473">
    <property type="entry name" value="MFS general substrate transporter"/>
    <property type="match status" value="1"/>
</dbReference>
<feature type="transmembrane region" description="Helical" evidence="6">
    <location>
        <begin position="12"/>
        <end position="37"/>
    </location>
</feature>
<accession>A0A0D8FS87</accession>
<dbReference type="AlphaFoldDB" id="A0A0D8FS87"/>
<dbReference type="eggNOG" id="COG2814">
    <property type="taxonomic scope" value="Bacteria"/>
</dbReference>
<protein>
    <submittedName>
        <fullName evidence="8">Antiseptic resistance protein</fullName>
    </submittedName>
</protein>
<dbReference type="GO" id="GO:0022857">
    <property type="term" value="F:transmembrane transporter activity"/>
    <property type="evidence" value="ECO:0007669"/>
    <property type="project" value="InterPro"/>
</dbReference>
<dbReference type="RefSeq" id="WP_236684637.1">
    <property type="nucleotide sequence ID" value="NZ_JXUW01000021.1"/>
</dbReference>
<feature type="transmembrane region" description="Helical" evidence="6">
    <location>
        <begin position="169"/>
        <end position="188"/>
    </location>
</feature>
<keyword evidence="4 6" id="KW-1133">Transmembrane helix</keyword>
<feature type="transmembrane region" description="Helical" evidence="6">
    <location>
        <begin position="231"/>
        <end position="248"/>
    </location>
</feature>
<feature type="transmembrane region" description="Helical" evidence="6">
    <location>
        <begin position="106"/>
        <end position="128"/>
    </location>
</feature>
<sequence length="493" mass="52153">MVEAARARAPHSGLALLVIVIGVLITAVDTTIVVLALPEIQRSLHIGISSIIWVIIGYLLVITLLATQLGRLGDMFGRVRMYELGFLVFIVGSLLCALAWNEASIIGFRLLQGVGGALVAANSGAVIADTFPPEQRGKAYGYNAIGWNIGAVLGVLLGGLIVTYFSWRWIFWINVPIGLVALAVAIKVLRDHGEREKRRLDYLGTTTLGLGLFGILWGLTKLTSESLNASIIEFVIAGVILLGVFALVEQRQKEPMLNLSLFRVPTMSPTLLASLFQGLASFSVLYLLLMYLQGVRGYSPLHASLLLLPGYVVGGVVGPIGGRLADRYGAVWPATVGLVLQMVALVIYAQLGTGSAIWILSGAYVIGAVGSGGFYPANNAAVMKAAPAGSFGIASGMLRTFANIGMVFSFAAAIVVASGTISKRQAFAIFVGTSKLSAHIGTEFTSGIHNAFYLSVVLMAIAAMFSATNLKHHFSGKKTNSSNFPPKTVTPSP</sequence>
<feature type="transmembrane region" description="Helical" evidence="6">
    <location>
        <begin position="79"/>
        <end position="100"/>
    </location>
</feature>
<feature type="transmembrane region" description="Helical" evidence="6">
    <location>
        <begin position="269"/>
        <end position="292"/>
    </location>
</feature>
<comment type="subcellular location">
    <subcellularLocation>
        <location evidence="1">Cell membrane</location>
        <topology evidence="1">Multi-pass membrane protein</topology>
    </subcellularLocation>
</comment>
<organism evidence="8 9">
    <name type="scientific">Ferrimicrobium acidiphilum DSM 19497</name>
    <dbReference type="NCBI Taxonomy" id="1121877"/>
    <lineage>
        <taxon>Bacteria</taxon>
        <taxon>Bacillati</taxon>
        <taxon>Actinomycetota</taxon>
        <taxon>Acidimicrobiia</taxon>
        <taxon>Acidimicrobiales</taxon>
        <taxon>Acidimicrobiaceae</taxon>
        <taxon>Ferrimicrobium</taxon>
    </lineage>
</organism>